<dbReference type="InterPro" id="IPR007630">
    <property type="entry name" value="RNA_pol_sigma70_r4"/>
</dbReference>
<dbReference type="InterPro" id="IPR012845">
    <property type="entry name" value="RNA_pol_sigma_FliA_WhiG"/>
</dbReference>
<dbReference type="InterPro" id="IPR028617">
    <property type="entry name" value="Sigma70_FliA"/>
</dbReference>
<keyword evidence="7" id="KW-0969">Cilium</keyword>
<dbReference type="PRINTS" id="PR00046">
    <property type="entry name" value="SIGMA70FCT"/>
</dbReference>
<protein>
    <submittedName>
        <fullName evidence="7">RNA polymerase sigma factor for flagellar operon</fullName>
    </submittedName>
</protein>
<proteinExistence type="inferred from homology"/>
<keyword evidence="1" id="KW-0963">Cytoplasm</keyword>
<dbReference type="PROSITE" id="PS00715">
    <property type="entry name" value="SIGMA70_1"/>
    <property type="match status" value="1"/>
</dbReference>
<dbReference type="Pfam" id="PF04545">
    <property type="entry name" value="Sigma70_r4"/>
    <property type="match status" value="1"/>
</dbReference>
<name>A0A3B1BU26_9ZZZZ</name>
<dbReference type="InterPro" id="IPR013325">
    <property type="entry name" value="RNA_pol_sigma_r2"/>
</dbReference>
<evidence type="ECO:0000259" key="6">
    <source>
        <dbReference type="PROSITE" id="PS00715"/>
    </source>
</evidence>
<dbReference type="FunFam" id="1.10.1740.10:FF:000002">
    <property type="entry name" value="RNA polymerase sigma factor FliA"/>
    <property type="match status" value="1"/>
</dbReference>
<dbReference type="GO" id="GO:0003899">
    <property type="term" value="F:DNA-directed RNA polymerase activity"/>
    <property type="evidence" value="ECO:0007669"/>
    <property type="project" value="InterPro"/>
</dbReference>
<keyword evidence="5" id="KW-0804">Transcription</keyword>
<dbReference type="Pfam" id="PF04542">
    <property type="entry name" value="Sigma70_r2"/>
    <property type="match status" value="1"/>
</dbReference>
<dbReference type="NCBIfam" id="TIGR02479">
    <property type="entry name" value="FliA_WhiG"/>
    <property type="match status" value="1"/>
</dbReference>
<evidence type="ECO:0000256" key="3">
    <source>
        <dbReference type="ARBA" id="ARBA00023082"/>
    </source>
</evidence>
<dbReference type="CDD" id="cd06171">
    <property type="entry name" value="Sigma70_r4"/>
    <property type="match status" value="1"/>
</dbReference>
<dbReference type="InterPro" id="IPR007627">
    <property type="entry name" value="RNA_pol_sigma70_r2"/>
</dbReference>
<sequence length="235" mass="26564">MYTICKSSESEELVNSYSGLVQRIAHHLIARLPASVVVDDLIQVGMLGLLDAAQHYDASQGASFETYATIRIRGSMLDELRRNDWAPKSVHRKARDVMAVVSRIESKSGREARASEVARELGISLDEYYRIMQETNACRILNFIDLGTAEEYVTGSFQSNITEPQENIEEDEFKEHLAAAISALPEREKLVVSLYYDEEFNLREIGEILGVSESRISQLLGQAHLRIRKQLKETD</sequence>
<dbReference type="GO" id="GO:0003677">
    <property type="term" value="F:DNA binding"/>
    <property type="evidence" value="ECO:0007669"/>
    <property type="project" value="UniProtKB-KW"/>
</dbReference>
<evidence type="ECO:0000256" key="2">
    <source>
        <dbReference type="ARBA" id="ARBA00023015"/>
    </source>
</evidence>
<dbReference type="SUPFAM" id="SSF88659">
    <property type="entry name" value="Sigma3 and sigma4 domains of RNA polymerase sigma factors"/>
    <property type="match status" value="2"/>
</dbReference>
<dbReference type="Gene3D" id="1.10.1740.10">
    <property type="match status" value="1"/>
</dbReference>
<dbReference type="SUPFAM" id="SSF88946">
    <property type="entry name" value="Sigma2 domain of RNA polymerase sigma factors"/>
    <property type="match status" value="1"/>
</dbReference>
<dbReference type="GO" id="GO:0016987">
    <property type="term" value="F:sigma factor activity"/>
    <property type="evidence" value="ECO:0007669"/>
    <property type="project" value="UniProtKB-KW"/>
</dbReference>
<gene>
    <name evidence="7" type="ORF">MNBD_GAMMA24-2013</name>
</gene>
<evidence type="ECO:0000313" key="7">
    <source>
        <dbReference type="EMBL" id="VAX14240.1"/>
    </source>
</evidence>
<dbReference type="PIRSF" id="PIRSF000770">
    <property type="entry name" value="RNA_pol_sigma-SigE/K"/>
    <property type="match status" value="1"/>
</dbReference>
<dbReference type="InterPro" id="IPR014284">
    <property type="entry name" value="RNA_pol_sigma-70_dom"/>
</dbReference>
<dbReference type="Gene3D" id="1.20.140.160">
    <property type="match status" value="1"/>
</dbReference>
<dbReference type="PANTHER" id="PTHR30385:SF7">
    <property type="entry name" value="RNA POLYMERASE SIGMA FACTOR FLIA"/>
    <property type="match status" value="1"/>
</dbReference>
<evidence type="ECO:0000256" key="1">
    <source>
        <dbReference type="ARBA" id="ARBA00022490"/>
    </source>
</evidence>
<dbReference type="PANTHER" id="PTHR30385">
    <property type="entry name" value="SIGMA FACTOR F FLAGELLAR"/>
    <property type="match status" value="1"/>
</dbReference>
<dbReference type="Pfam" id="PF04539">
    <property type="entry name" value="Sigma70_r3"/>
    <property type="match status" value="1"/>
</dbReference>
<dbReference type="GO" id="GO:0006352">
    <property type="term" value="P:DNA-templated transcription initiation"/>
    <property type="evidence" value="ECO:0007669"/>
    <property type="project" value="InterPro"/>
</dbReference>
<dbReference type="HAMAP" id="MF_00962">
    <property type="entry name" value="Sigma70_FliA"/>
    <property type="match status" value="1"/>
</dbReference>
<dbReference type="InterPro" id="IPR000943">
    <property type="entry name" value="RNA_pol_sigma70"/>
</dbReference>
<dbReference type="InterPro" id="IPR007624">
    <property type="entry name" value="RNA_pol_sigma70_r3"/>
</dbReference>
<keyword evidence="7" id="KW-0966">Cell projection</keyword>
<evidence type="ECO:0000256" key="5">
    <source>
        <dbReference type="ARBA" id="ARBA00023163"/>
    </source>
</evidence>
<dbReference type="NCBIfam" id="NF005413">
    <property type="entry name" value="PRK06986.1"/>
    <property type="match status" value="1"/>
</dbReference>
<keyword evidence="4" id="KW-0238">DNA-binding</keyword>
<feature type="domain" description="RNA polymerase sigma-70" evidence="6">
    <location>
        <begin position="40"/>
        <end position="53"/>
    </location>
</feature>
<accession>A0A3B1BU26</accession>
<dbReference type="NCBIfam" id="TIGR02937">
    <property type="entry name" value="sigma70-ECF"/>
    <property type="match status" value="1"/>
</dbReference>
<organism evidence="7">
    <name type="scientific">hydrothermal vent metagenome</name>
    <dbReference type="NCBI Taxonomy" id="652676"/>
    <lineage>
        <taxon>unclassified sequences</taxon>
        <taxon>metagenomes</taxon>
        <taxon>ecological metagenomes</taxon>
    </lineage>
</organism>
<keyword evidence="3" id="KW-0731">Sigma factor</keyword>
<keyword evidence="2" id="KW-0805">Transcription regulation</keyword>
<keyword evidence="7" id="KW-0282">Flagellum</keyword>
<reference evidence="7" key="1">
    <citation type="submission" date="2018-06" db="EMBL/GenBank/DDBJ databases">
        <authorList>
            <person name="Zhirakovskaya E."/>
        </authorList>
    </citation>
    <scope>NUCLEOTIDE SEQUENCE</scope>
</reference>
<dbReference type="AlphaFoldDB" id="A0A3B1BU26"/>
<evidence type="ECO:0000256" key="4">
    <source>
        <dbReference type="ARBA" id="ARBA00023125"/>
    </source>
</evidence>
<dbReference type="EMBL" id="UOFZ01000167">
    <property type="protein sequence ID" value="VAX14240.1"/>
    <property type="molecule type" value="Genomic_DNA"/>
</dbReference>
<dbReference type="InterPro" id="IPR013324">
    <property type="entry name" value="RNA_pol_sigma_r3/r4-like"/>
</dbReference>